<accession>A0A1U9KU07</accession>
<evidence type="ECO:0000313" key="3">
    <source>
        <dbReference type="Proteomes" id="UP000188604"/>
    </source>
</evidence>
<dbReference type="Pfam" id="PF03548">
    <property type="entry name" value="LolA"/>
    <property type="match status" value="1"/>
</dbReference>
<evidence type="ECO:0000256" key="1">
    <source>
        <dbReference type="ARBA" id="ARBA00022729"/>
    </source>
</evidence>
<dbReference type="EMBL" id="CP014691">
    <property type="protein sequence ID" value="AQS89219.1"/>
    <property type="molecule type" value="Genomic_DNA"/>
</dbReference>
<reference evidence="2 3" key="1">
    <citation type="submission" date="2016-03" db="EMBL/GenBank/DDBJ databases">
        <title>Acetic acid bacteria sequencing.</title>
        <authorList>
            <person name="Brandt J."/>
            <person name="Jakob F."/>
            <person name="Vogel R.F."/>
        </authorList>
    </citation>
    <scope>NUCLEOTIDE SEQUENCE [LARGE SCALE GENOMIC DNA]</scope>
    <source>
        <strain evidence="2 3">NBRC 101099</strain>
    </source>
</reference>
<proteinExistence type="predicted"/>
<evidence type="ECO:0008006" key="4">
    <source>
        <dbReference type="Google" id="ProtNLM"/>
    </source>
</evidence>
<protein>
    <recommendedName>
        <fullName evidence="4">Outer-membrane lipoprotein carrier protein</fullName>
    </recommendedName>
</protein>
<dbReference type="CDD" id="cd16325">
    <property type="entry name" value="LolA"/>
    <property type="match status" value="1"/>
</dbReference>
<dbReference type="OrthoDB" id="7260676at2"/>
<dbReference type="Proteomes" id="UP000188604">
    <property type="component" value="Chromosome"/>
</dbReference>
<keyword evidence="1" id="KW-0732">Signal</keyword>
<gene>
    <name evidence="2" type="ORF">A0U93_02625</name>
</gene>
<dbReference type="KEGG" id="nch:A0U93_02625"/>
<dbReference type="InterPro" id="IPR004564">
    <property type="entry name" value="OM_lipoprot_carrier_LolA-like"/>
</dbReference>
<dbReference type="Gene3D" id="2.50.20.10">
    <property type="entry name" value="Lipoprotein localisation LolA/LolB/LppX"/>
    <property type="match status" value="1"/>
</dbReference>
<name>A0A1U9KU07_9PROT</name>
<dbReference type="AlphaFoldDB" id="A0A1U9KU07"/>
<organism evidence="2 3">
    <name type="scientific">Neoasaia chiangmaiensis</name>
    <dbReference type="NCBI Taxonomy" id="320497"/>
    <lineage>
        <taxon>Bacteria</taxon>
        <taxon>Pseudomonadati</taxon>
        <taxon>Pseudomonadota</taxon>
        <taxon>Alphaproteobacteria</taxon>
        <taxon>Acetobacterales</taxon>
        <taxon>Acetobacteraceae</taxon>
        <taxon>Neoasaia</taxon>
    </lineage>
</organism>
<sequence>MLALAGCAHEGLSTLSSEDRVQAHRVEQTLGDLKGLTGRFQQTGPDDAVSSGTFDYAPGRLQLDYAFPHVSHLVAANGHIVLTDDTTGAVTHLSLARNPLGLLLRTPISFDNGIVVTSVRRGNNALQLSAAQANNPSQGELTLQFSDIGDHLNLIGFDAIDARQHHVVLHLFDTTSR</sequence>
<dbReference type="SUPFAM" id="SSF89392">
    <property type="entry name" value="Prokaryotic lipoproteins and lipoprotein localization factors"/>
    <property type="match status" value="1"/>
</dbReference>
<evidence type="ECO:0000313" key="2">
    <source>
        <dbReference type="EMBL" id="AQS89219.1"/>
    </source>
</evidence>
<keyword evidence="3" id="KW-1185">Reference proteome</keyword>
<dbReference type="InterPro" id="IPR029046">
    <property type="entry name" value="LolA/LolB/LppX"/>
</dbReference>
<dbReference type="STRING" id="320497.A0U93_02625"/>